<evidence type="ECO:0000313" key="3">
    <source>
        <dbReference type="Proteomes" id="UP000076858"/>
    </source>
</evidence>
<comment type="caution">
    <text evidence="2">The sequence shown here is derived from an EMBL/GenBank/DDBJ whole genome shotgun (WGS) entry which is preliminary data.</text>
</comment>
<dbReference type="Proteomes" id="UP000076858">
    <property type="component" value="Unassembled WGS sequence"/>
</dbReference>
<dbReference type="AlphaFoldDB" id="A0A162DBB8"/>
<dbReference type="EMBL" id="LRGB01002961">
    <property type="protein sequence ID" value="KZS05325.1"/>
    <property type="molecule type" value="Genomic_DNA"/>
</dbReference>
<feature type="transmembrane region" description="Helical" evidence="1">
    <location>
        <begin position="66"/>
        <end position="87"/>
    </location>
</feature>
<gene>
    <name evidence="2" type="ORF">APZ42_031525</name>
</gene>
<keyword evidence="1" id="KW-1133">Transmembrane helix</keyword>
<proteinExistence type="predicted"/>
<reference evidence="2 3" key="1">
    <citation type="submission" date="2016-03" db="EMBL/GenBank/DDBJ databases">
        <title>EvidentialGene: Evidence-directed Construction of Genes on Genomes.</title>
        <authorList>
            <person name="Gilbert D.G."/>
            <person name="Choi J.-H."/>
            <person name="Mockaitis K."/>
            <person name="Colbourne J."/>
            <person name="Pfrender M."/>
        </authorList>
    </citation>
    <scope>NUCLEOTIDE SEQUENCE [LARGE SCALE GENOMIC DNA]</scope>
    <source>
        <strain evidence="2 3">Xinb3</strain>
        <tissue evidence="2">Complete organism</tissue>
    </source>
</reference>
<name>A0A162DBB8_9CRUS</name>
<evidence type="ECO:0000313" key="2">
    <source>
        <dbReference type="EMBL" id="KZS05325.1"/>
    </source>
</evidence>
<keyword evidence="1" id="KW-0812">Transmembrane</keyword>
<sequence>MILKDVQKPDTRMSYLLKTSHGIYPAQPERTWLGYPREGRMLAGYMLSRNLLQDGEKSPIRSAINFFILIGITIAASLVGIIVFATLCTDIQASEKGGRE</sequence>
<keyword evidence="3" id="KW-1185">Reference proteome</keyword>
<accession>A0A162DBB8</accession>
<evidence type="ECO:0000256" key="1">
    <source>
        <dbReference type="SAM" id="Phobius"/>
    </source>
</evidence>
<keyword evidence="1" id="KW-0472">Membrane</keyword>
<organism evidence="2 3">
    <name type="scientific">Daphnia magna</name>
    <dbReference type="NCBI Taxonomy" id="35525"/>
    <lineage>
        <taxon>Eukaryota</taxon>
        <taxon>Metazoa</taxon>
        <taxon>Ecdysozoa</taxon>
        <taxon>Arthropoda</taxon>
        <taxon>Crustacea</taxon>
        <taxon>Branchiopoda</taxon>
        <taxon>Diplostraca</taxon>
        <taxon>Cladocera</taxon>
        <taxon>Anomopoda</taxon>
        <taxon>Daphniidae</taxon>
        <taxon>Daphnia</taxon>
    </lineage>
</organism>
<protein>
    <submittedName>
        <fullName evidence="2">Uncharacterized protein</fullName>
    </submittedName>
</protein>